<feature type="compositionally biased region" description="Basic and acidic residues" evidence="4">
    <location>
        <begin position="1167"/>
        <end position="1180"/>
    </location>
</feature>
<proteinExistence type="predicted"/>
<dbReference type="InterPro" id="IPR010090">
    <property type="entry name" value="Phage_tape_meas"/>
</dbReference>
<feature type="compositionally biased region" description="Gly residues" evidence="4">
    <location>
        <begin position="1049"/>
        <end position="1060"/>
    </location>
</feature>
<feature type="region of interest" description="Disordered" evidence="4">
    <location>
        <begin position="1108"/>
        <end position="1180"/>
    </location>
</feature>
<feature type="coiled-coil region" evidence="3">
    <location>
        <begin position="52"/>
        <end position="149"/>
    </location>
</feature>
<evidence type="ECO:0000256" key="2">
    <source>
        <dbReference type="ARBA" id="ARBA00022612"/>
    </source>
</evidence>
<accession>A0A2Z4QAJ0</accession>
<feature type="compositionally biased region" description="Polar residues" evidence="4">
    <location>
        <begin position="1108"/>
        <end position="1147"/>
    </location>
</feature>
<keyword evidence="5" id="KW-0472">Membrane</keyword>
<gene>
    <name evidence="7" type="primary">16</name>
    <name evidence="7" type="ORF">PBI_TRINE_16</name>
</gene>
<evidence type="ECO:0000256" key="1">
    <source>
        <dbReference type="ARBA" id="ARBA00022465"/>
    </source>
</evidence>
<dbReference type="EMBL" id="MH271318">
    <property type="protein sequence ID" value="AWY06518.1"/>
    <property type="molecule type" value="Genomic_DNA"/>
</dbReference>
<feature type="region of interest" description="Disordered" evidence="4">
    <location>
        <begin position="1010"/>
        <end position="1070"/>
    </location>
</feature>
<keyword evidence="2" id="KW-1188">Viral release from host cell</keyword>
<reference evidence="8" key="1">
    <citation type="submission" date="2018-04" db="EMBL/GenBank/DDBJ databases">
        <authorList>
            <person name="Go L.Y."/>
            <person name="Mitchell J.A."/>
        </authorList>
    </citation>
    <scope>NUCLEOTIDE SEQUENCE [LARGE SCALE GENOMIC DNA]</scope>
</reference>
<dbReference type="GeneID" id="54993631"/>
<organism evidence="7 8">
    <name type="scientific">Gordonia phage Trine</name>
    <dbReference type="NCBI Taxonomy" id="2201431"/>
    <lineage>
        <taxon>Viruses</taxon>
        <taxon>Duplodnaviria</taxon>
        <taxon>Heunggongvirae</taxon>
        <taxon>Uroviricota</taxon>
        <taxon>Caudoviricetes</taxon>
        <taxon>Trinevirus</taxon>
        <taxon>Trinevirus trine</taxon>
    </lineage>
</organism>
<evidence type="ECO:0000313" key="7">
    <source>
        <dbReference type="EMBL" id="AWY06518.1"/>
    </source>
</evidence>
<feature type="domain" description="Phage tail tape measure protein" evidence="6">
    <location>
        <begin position="226"/>
        <end position="424"/>
    </location>
</feature>
<evidence type="ECO:0000313" key="8">
    <source>
        <dbReference type="Proteomes" id="UP000250672"/>
    </source>
</evidence>
<keyword evidence="5" id="KW-0812">Transmembrane</keyword>
<feature type="transmembrane region" description="Helical" evidence="5">
    <location>
        <begin position="586"/>
        <end position="605"/>
    </location>
</feature>
<protein>
    <submittedName>
        <fullName evidence="7">Tape measure protein</fullName>
    </submittedName>
</protein>
<evidence type="ECO:0000256" key="5">
    <source>
        <dbReference type="SAM" id="Phobius"/>
    </source>
</evidence>
<dbReference type="GO" id="GO:0098003">
    <property type="term" value="P:viral tail assembly"/>
    <property type="evidence" value="ECO:0007669"/>
    <property type="project" value="UniProtKB-KW"/>
</dbReference>
<feature type="transmembrane region" description="Helical" evidence="5">
    <location>
        <begin position="556"/>
        <end position="577"/>
    </location>
</feature>
<evidence type="ECO:0000256" key="3">
    <source>
        <dbReference type="SAM" id="Coils"/>
    </source>
</evidence>
<keyword evidence="5" id="KW-1133">Transmembrane helix</keyword>
<evidence type="ECO:0000256" key="4">
    <source>
        <dbReference type="SAM" id="MobiDB-lite"/>
    </source>
</evidence>
<sequence length="1412" mass="147775">MAAETNVGYASLQVIPTVAGISGNLSRQLGLPFQRAGQQAGRQAGEAIATGIEASAARVEGASEKLAKAREAETAAAAKVRIAEAQLQELRDKGVTGGSRWLRAEENLRQARSRSDTATRQAARAAEALEQAQRDAANATDDVTEATSEAGIGLDGLGERAKGAVDKLKTLALVGGGIGATLMAGITGSMSKEVINDKLAASLGASPALAKEYGDIAGRLYAGAYGESLEEVSAAVGVVASSFQTLGSEGEASLEQVTARALDFSQVFDSDVSDSVQTVSQLINQGLIKDSTEGFDLLTTAFQRVPAAMRDELPEILQEYGVNFNALGFTGEQAFNTLVIASQNGKFALDKTGDALKEFTIRGSDMSEASQAAFRSIGIDAQQAASAIAAGGAGAQKTLQETARGLLGIEDPAERANTAIALFGTPLEDLSVDQIPVFLESLAGGENAMEGFAGAADRMGDTVNDNGTVKLESLKRTLTTGLVSALENTATWLSNNVPLITNFGIAAGTAGVALAALAISSASMAAGGFLTFLKTAITSTRLWAAGQWVLNAAMNANPIGVVIAVVVALVGAIILAYKNSETFRNIVAAAWAGIKTAISAVWNWISTTVFPLFQAGLRALGAVVNWLWLNVIQPAWTGIKFAIEVAWFAIQVVFQIFQAGIQVLGSVVTWLWQNVIQPAWDGISTAIGFAWDTVISPIFGFFKSAIDTLGGVVEWLWKTIMVPAWDAIKGAIESVWNFIRPILDNIGKGIESLGTIAAKVGDAMRNAFDGVVDVLKAPIHAIGKLLASLPDKVMGIPIPGVSTIKSWGETLQSLRTGGVIAGRTAAGELYGPGTGTSDSLLGVDERGVPIVRVSKGEGVVKADVMANGGAQVVAALNAGKLPGLKTGGTIGEPYGLRSPSDPFPAWVTEIGREHGVQPSTYAGHQASNRNEAGYAPNPEGLIRGIDWTGSVEDMQKFAEWLLSVAPSNESLEQIIWQNPNTGQKIGWYGRTPDTDGSYYASDYGGHQDHVHTRHSSALLGDAAPVKPDTSTTVPGYESPDLTDTTTGSGTSGSGTSGSGTSGSTTTEPEKVRMKSFKELGSDLGGILAEGIGETLGLPSWIMDPQGYVDQNTDTGENVRTKVTNSTTNGQGAPSATTNSTTNGQGAPSANVPDAAPGFAPDTPETLEAGRRAGETKAPDGTKLKGMDAYVYWITKAAKDLGVGQHGAMIGNATALVESGDPMKMYANNKVPASLQFPHDAVGSDGTSVGLFQQQDNGAWGTVADRMDPYRSAKLFYTVLKGVNGWETMDPGAAAQAVQRSAFPDKYATKMSRATELVKNTKLFDTGGIWEPGTFGYNGLDEPELVVKRHQWGVMDRNAAVVEKLARSRDLSGGGTKLADVVNIQGYTAEEIAAEWRSYQWARNAGYGTSRNR</sequence>
<evidence type="ECO:0000259" key="6">
    <source>
        <dbReference type="Pfam" id="PF10145"/>
    </source>
</evidence>
<dbReference type="PANTHER" id="PTHR37813">
    <property type="entry name" value="FELS-2 PROPHAGE PROTEIN"/>
    <property type="match status" value="1"/>
</dbReference>
<dbReference type="KEGG" id="vg:54993631"/>
<dbReference type="Proteomes" id="UP000250672">
    <property type="component" value="Genome"/>
</dbReference>
<keyword evidence="3" id="KW-0175">Coiled coil</keyword>
<keyword evidence="8" id="KW-1185">Reference proteome</keyword>
<name>A0A2Z4QAJ0_9CAUD</name>
<dbReference type="PANTHER" id="PTHR37813:SF1">
    <property type="entry name" value="FELS-2 PROPHAGE PROTEIN"/>
    <property type="match status" value="1"/>
</dbReference>
<dbReference type="RefSeq" id="YP_009803073.1">
    <property type="nucleotide sequence ID" value="NC_047991.1"/>
</dbReference>
<keyword evidence="1" id="KW-1245">Viral tail assembly</keyword>
<dbReference type="Pfam" id="PF10145">
    <property type="entry name" value="PhageMin_Tail"/>
    <property type="match status" value="1"/>
</dbReference>